<name>A0A917YEH7_9ACTN</name>
<dbReference type="Pfam" id="PF01593">
    <property type="entry name" value="Amino_oxidase"/>
    <property type="match status" value="1"/>
</dbReference>
<keyword evidence="6" id="KW-1185">Reference proteome</keyword>
<dbReference type="InterPro" id="IPR002937">
    <property type="entry name" value="Amino_oxidase"/>
</dbReference>
<evidence type="ECO:0000256" key="3">
    <source>
        <dbReference type="ARBA" id="ARBA00040298"/>
    </source>
</evidence>
<evidence type="ECO:0000259" key="4">
    <source>
        <dbReference type="Pfam" id="PF01593"/>
    </source>
</evidence>
<dbReference type="Proteomes" id="UP000600365">
    <property type="component" value="Unassembled WGS sequence"/>
</dbReference>
<accession>A0A917YEH7</accession>
<dbReference type="PANTHER" id="PTHR10668">
    <property type="entry name" value="PHYTOENE DEHYDROGENASE"/>
    <property type="match status" value="1"/>
</dbReference>
<reference evidence="5 6" key="1">
    <citation type="journal article" date="2014" name="Int. J. Syst. Evol. Microbiol.">
        <title>Complete genome sequence of Corynebacterium casei LMG S-19264T (=DSM 44701T), isolated from a smear-ripened cheese.</title>
        <authorList>
            <consortium name="US DOE Joint Genome Institute (JGI-PGF)"/>
            <person name="Walter F."/>
            <person name="Albersmeier A."/>
            <person name="Kalinowski J."/>
            <person name="Ruckert C."/>
        </authorList>
    </citation>
    <scope>NUCLEOTIDE SEQUENCE [LARGE SCALE GENOMIC DNA]</scope>
    <source>
        <strain evidence="5 6">CGMCC 4.7111</strain>
    </source>
</reference>
<proteinExistence type="predicted"/>
<dbReference type="EMBL" id="BMMM01000030">
    <property type="protein sequence ID" value="GGN94137.1"/>
    <property type="molecule type" value="Genomic_DNA"/>
</dbReference>
<organism evidence="5 6">
    <name type="scientific">Streptomyces albiflavescens</name>
    <dbReference type="NCBI Taxonomy" id="1623582"/>
    <lineage>
        <taxon>Bacteria</taxon>
        <taxon>Bacillati</taxon>
        <taxon>Actinomycetota</taxon>
        <taxon>Actinomycetes</taxon>
        <taxon>Kitasatosporales</taxon>
        <taxon>Streptomycetaceae</taxon>
        <taxon>Streptomyces</taxon>
    </lineage>
</organism>
<sequence>MTRHDVHDVVVVGGGHNGLTAAAYLAKAGLDVVVLEAKDYVGGGVITREVTVPGFHHDLHAIAHIFIQGNPLIRDDELGLLARHGLEYVFPDPSIAVTFPDGDYIAFYRDVTKTAETIARISPRDAENYLRFHEFADGLLDMLMAGLFEPPPPLGAFFGQLDQSEVGQELLRMLMMSYLDVVNEWFESPKVRAALARWVSEILAAPEEGGTGAFLLMMVPVIHRYGLGYAVGGSGSLTRALVRAFEEQGGIIRTSAPVERFTFTGDRATGVVLASGEHVEARRAVVADLNIKQLPGMVDHRFGADWERKVRRIKSVGFALLTGHLALSEAPVFKAGPEVGSAGFQEIAVPLPELMRTFDGLKYGVPISNIPSIAVASAWDPTRAPAGQHTLYLLSYAPLELDRGSWDERKEELFDRVFDTFCGLTTNMSREKVLGRVVDSPTDGERFNASWPNGDPGHFGSQLFQFMGYRPLPNMGYRLPGEGFYLVGPSTHPGSGVTGGARAGAQAVLRDLGFDVAAVMAGP</sequence>
<gene>
    <name evidence="5" type="ORF">GCM10011579_093350</name>
</gene>
<dbReference type="InterPro" id="IPR036188">
    <property type="entry name" value="FAD/NAD-bd_sf"/>
</dbReference>
<comment type="caution">
    <text evidence="5">The sequence shown here is derived from an EMBL/GenBank/DDBJ whole genome shotgun (WGS) entry which is preliminary data.</text>
</comment>
<evidence type="ECO:0000256" key="1">
    <source>
        <dbReference type="ARBA" id="ARBA00037217"/>
    </source>
</evidence>
<feature type="domain" description="Amine oxidase" evidence="4">
    <location>
        <begin position="18"/>
        <end position="507"/>
    </location>
</feature>
<comment type="function">
    <text evidence="1">Probable oxidoreductase that may play a role as regulator of mitochondrial function.</text>
</comment>
<evidence type="ECO:0000313" key="6">
    <source>
        <dbReference type="Proteomes" id="UP000600365"/>
    </source>
</evidence>
<dbReference type="PANTHER" id="PTHR10668:SF103">
    <property type="entry name" value="PYRIDINE NUCLEOTIDE-DISULFIDE OXIDOREDUCTASE DOMAIN-CONTAINING PROTEIN 2"/>
    <property type="match status" value="1"/>
</dbReference>
<dbReference type="AlphaFoldDB" id="A0A917YEH7"/>
<dbReference type="RefSeq" id="WP_189192257.1">
    <property type="nucleotide sequence ID" value="NZ_BMMM01000030.1"/>
</dbReference>
<comment type="subunit">
    <text evidence="2">Interacts with COX5B; this interaction may contribute to localize PYROXD2 to the inner face of the inner mitochondrial membrane.</text>
</comment>
<dbReference type="Gene3D" id="3.50.50.60">
    <property type="entry name" value="FAD/NAD(P)-binding domain"/>
    <property type="match status" value="2"/>
</dbReference>
<protein>
    <recommendedName>
        <fullName evidence="3">Pyridine nucleotide-disulfide oxidoreductase domain-containing protein 2</fullName>
    </recommendedName>
</protein>
<dbReference type="SUPFAM" id="SSF51905">
    <property type="entry name" value="FAD/NAD(P)-binding domain"/>
    <property type="match status" value="1"/>
</dbReference>
<evidence type="ECO:0000313" key="5">
    <source>
        <dbReference type="EMBL" id="GGN94137.1"/>
    </source>
</evidence>
<evidence type="ECO:0000256" key="2">
    <source>
        <dbReference type="ARBA" id="ARBA00038825"/>
    </source>
</evidence>
<dbReference type="GO" id="GO:0016491">
    <property type="term" value="F:oxidoreductase activity"/>
    <property type="evidence" value="ECO:0007669"/>
    <property type="project" value="InterPro"/>
</dbReference>